<organism evidence="8 9">
    <name type="scientific">Halorussus gelatinilyticus</name>
    <dbReference type="NCBI Taxonomy" id="2937524"/>
    <lineage>
        <taxon>Archaea</taxon>
        <taxon>Methanobacteriati</taxon>
        <taxon>Methanobacteriota</taxon>
        <taxon>Stenosarchaea group</taxon>
        <taxon>Halobacteria</taxon>
        <taxon>Halobacteriales</taxon>
        <taxon>Haladaptataceae</taxon>
        <taxon>Halorussus</taxon>
    </lineage>
</organism>
<keyword evidence="2 6" id="KW-0808">Transferase</keyword>
<evidence type="ECO:0000313" key="9">
    <source>
        <dbReference type="Proteomes" id="UP000830434"/>
    </source>
</evidence>
<sequence>MTDSDPEILVAGEALIDFLPDGPGPLSAVENFSRRAGGAPANVAVALARLDAVPWFWTRVGEDPFGDHLAATLSSFGLPDRFVERDPDAETALAFVSHDADADRAFTFYRDGTADTRVEPGSVPDETLDAASWVYVGGVMLAADPGRTATLDLAERATERDCTVVFDPNARPELWDSDERFAAQVREMLTHADVVKATPEDLDAAGFAGESPEALAEGVTGEGPHTVLLTLGESGAFARSTDAAPWGAGAASHGGYEVESVEDTTGAGDAFTAGALAAFAGGAGDPAEISLSDVLSFANAVAAVTTTAPGAMTALPTREQVRRFRE</sequence>
<keyword evidence="9" id="KW-1185">Reference proteome</keyword>
<dbReference type="CDD" id="cd01167">
    <property type="entry name" value="bac_FRK"/>
    <property type="match status" value="1"/>
</dbReference>
<dbReference type="KEGG" id="haxz:M0R88_14745"/>
<dbReference type="PANTHER" id="PTHR43085">
    <property type="entry name" value="HEXOKINASE FAMILY MEMBER"/>
    <property type="match status" value="1"/>
</dbReference>
<dbReference type="SUPFAM" id="SSF53613">
    <property type="entry name" value="Ribokinase-like"/>
    <property type="match status" value="1"/>
</dbReference>
<dbReference type="PRINTS" id="PR00990">
    <property type="entry name" value="RIBOKINASE"/>
</dbReference>
<protein>
    <submittedName>
        <fullName evidence="8">Carbohydrate kinase</fullName>
    </submittedName>
</protein>
<dbReference type="GO" id="GO:0006000">
    <property type="term" value="P:fructose metabolic process"/>
    <property type="evidence" value="ECO:0007669"/>
    <property type="project" value="UniProtKB-ARBA"/>
</dbReference>
<dbReference type="GO" id="GO:0005524">
    <property type="term" value="F:ATP binding"/>
    <property type="evidence" value="ECO:0007669"/>
    <property type="project" value="UniProtKB-KW"/>
</dbReference>
<name>A0A8U0IGA2_9EURY</name>
<dbReference type="GeneID" id="72191138"/>
<evidence type="ECO:0000259" key="7">
    <source>
        <dbReference type="Pfam" id="PF00294"/>
    </source>
</evidence>
<dbReference type="RefSeq" id="WP_248654255.1">
    <property type="nucleotide sequence ID" value="NZ_CP096658.1"/>
</dbReference>
<dbReference type="AlphaFoldDB" id="A0A8U0IGA2"/>
<dbReference type="InterPro" id="IPR050306">
    <property type="entry name" value="PfkB_Carbo_kinase"/>
</dbReference>
<proteinExistence type="inferred from homology"/>
<evidence type="ECO:0000313" key="8">
    <source>
        <dbReference type="EMBL" id="UPV99764.1"/>
    </source>
</evidence>
<dbReference type="Gene3D" id="3.40.1190.20">
    <property type="match status" value="1"/>
</dbReference>
<keyword evidence="4 6" id="KW-0418">Kinase</keyword>
<evidence type="ECO:0000256" key="4">
    <source>
        <dbReference type="ARBA" id="ARBA00022777"/>
    </source>
</evidence>
<reference evidence="8" key="1">
    <citation type="submission" date="2022-04" db="EMBL/GenBank/DDBJ databases">
        <title>Diverse halophilic archaea isolated from saline environments.</title>
        <authorList>
            <person name="Cui H.-L."/>
        </authorList>
    </citation>
    <scope>NUCLEOTIDE SEQUENCE</scope>
    <source>
        <strain evidence="8">XZYJT40</strain>
    </source>
</reference>
<feature type="domain" description="Carbohydrate kinase PfkB" evidence="7">
    <location>
        <begin position="7"/>
        <end position="318"/>
    </location>
</feature>
<evidence type="ECO:0000256" key="1">
    <source>
        <dbReference type="ARBA" id="ARBA00010688"/>
    </source>
</evidence>
<dbReference type="InterPro" id="IPR002173">
    <property type="entry name" value="Carboh/pur_kinase_PfkB_CS"/>
</dbReference>
<dbReference type="Pfam" id="PF00294">
    <property type="entry name" value="PfkB"/>
    <property type="match status" value="1"/>
</dbReference>
<keyword evidence="3" id="KW-0547">Nucleotide-binding</keyword>
<dbReference type="GO" id="GO:0008865">
    <property type="term" value="F:fructokinase activity"/>
    <property type="evidence" value="ECO:0007669"/>
    <property type="project" value="UniProtKB-ARBA"/>
</dbReference>
<dbReference type="PANTHER" id="PTHR43085:SF1">
    <property type="entry name" value="PSEUDOURIDINE KINASE-RELATED"/>
    <property type="match status" value="1"/>
</dbReference>
<dbReference type="InterPro" id="IPR029056">
    <property type="entry name" value="Ribokinase-like"/>
</dbReference>
<comment type="similarity">
    <text evidence="1 6">Belongs to the carbohydrate kinase PfkB family.</text>
</comment>
<evidence type="ECO:0000256" key="2">
    <source>
        <dbReference type="ARBA" id="ARBA00022679"/>
    </source>
</evidence>
<keyword evidence="5" id="KW-0067">ATP-binding</keyword>
<evidence type="ECO:0000256" key="5">
    <source>
        <dbReference type="ARBA" id="ARBA00022840"/>
    </source>
</evidence>
<accession>A0A8U0IGA2</accession>
<dbReference type="InterPro" id="IPR002139">
    <property type="entry name" value="Ribo/fructo_kinase"/>
</dbReference>
<dbReference type="InterPro" id="IPR011611">
    <property type="entry name" value="PfkB_dom"/>
</dbReference>
<evidence type="ECO:0000256" key="3">
    <source>
        <dbReference type="ARBA" id="ARBA00022741"/>
    </source>
</evidence>
<dbReference type="EMBL" id="CP096658">
    <property type="protein sequence ID" value="UPV99764.1"/>
    <property type="molecule type" value="Genomic_DNA"/>
</dbReference>
<evidence type="ECO:0000256" key="6">
    <source>
        <dbReference type="RuleBase" id="RU003704"/>
    </source>
</evidence>
<dbReference type="Proteomes" id="UP000830434">
    <property type="component" value="Chromosome"/>
</dbReference>
<gene>
    <name evidence="8" type="ORF">M0R88_14745</name>
</gene>
<dbReference type="PROSITE" id="PS00584">
    <property type="entry name" value="PFKB_KINASES_2"/>
    <property type="match status" value="1"/>
</dbReference>